<dbReference type="RefSeq" id="WP_011131951.1">
    <property type="nucleotide sequence ID" value="NZ_JAAORC010000001.1"/>
</dbReference>
<comment type="subcellular location">
    <subcellularLocation>
        <location evidence="8">Cellular thylakoid membrane</location>
        <topology evidence="8">Single-pass membrane protein</topology>
    </subcellularLocation>
</comment>
<comment type="function">
    <text evidence="8">Found at the monomer-monomer interface of the photosystem II (PS II) dimer, plays a role in assembly and dimerization of PSII. PSII is a light-driven water plastoquinone oxidoreductase, using light energy to abstract electrons from H(2)O, generating a proton gradient subsequently used for ATP formation.</text>
</comment>
<dbReference type="NCBIfam" id="NF008825">
    <property type="entry name" value="PRK11875.1"/>
    <property type="match status" value="1"/>
</dbReference>
<evidence type="ECO:0000313" key="11">
    <source>
        <dbReference type="Proteomes" id="UP000666562"/>
    </source>
</evidence>
<feature type="transmembrane region" description="Helical" evidence="9">
    <location>
        <begin position="6"/>
        <end position="23"/>
    </location>
</feature>
<evidence type="ECO:0000256" key="4">
    <source>
        <dbReference type="ARBA" id="ARBA00022989"/>
    </source>
</evidence>
<keyword evidence="5 8" id="KW-0793">Thylakoid</keyword>
<evidence type="ECO:0000256" key="1">
    <source>
        <dbReference type="ARBA" id="ARBA00008658"/>
    </source>
</evidence>
<comment type="caution">
    <text evidence="10">The sequence shown here is derived from an EMBL/GenBank/DDBJ whole genome shotgun (WGS) entry which is preliminary data.</text>
</comment>
<comment type="subunit">
    <text evidence="8">PSII is composed of 1 copy each of membrane proteins PsbA, PsbB, PsbC, PsbD, PsbE, PsbF, PsbH, PsbI, PsbJ, PsbK, PsbL, PsbM, PsbT, PsbX, PsbY, PsbZ, Psb30/Ycf12, peripheral proteins PsbO, CyanoQ (PsbQ), PsbU, PsbV and a large number of cofactors. It forms dimeric complexes.</text>
</comment>
<comment type="similarity">
    <text evidence="1 8">Belongs to the PsbT family.</text>
</comment>
<dbReference type="GO" id="GO:0031676">
    <property type="term" value="C:plasma membrane-derived thylakoid membrane"/>
    <property type="evidence" value="ECO:0007669"/>
    <property type="project" value="UniProtKB-SubCell"/>
</dbReference>
<dbReference type="AlphaFoldDB" id="A0A8I2BK41"/>
<keyword evidence="7 8" id="KW-0604">Photosystem II</keyword>
<evidence type="ECO:0000256" key="9">
    <source>
        <dbReference type="SAM" id="Phobius"/>
    </source>
</evidence>
<evidence type="ECO:0000313" key="10">
    <source>
        <dbReference type="EMBL" id="MBO8222213.1"/>
    </source>
</evidence>
<dbReference type="GO" id="GO:0009539">
    <property type="term" value="C:photosystem II reaction center"/>
    <property type="evidence" value="ECO:0007669"/>
    <property type="project" value="InterPro"/>
</dbReference>
<name>A0A8I2BK41_PROMR</name>
<dbReference type="InterPro" id="IPR001743">
    <property type="entry name" value="PSII_PsbT"/>
</dbReference>
<dbReference type="EMBL" id="JAAORC010000001">
    <property type="protein sequence ID" value="MBO8222213.1"/>
    <property type="molecule type" value="Genomic_DNA"/>
</dbReference>
<sequence>MEAFAYVLILTLAVVTLFFAVAFRDPPKFDRK</sequence>
<gene>
    <name evidence="8" type="primary">psbT</name>
    <name evidence="10" type="ORF">HA142_01655</name>
</gene>
<dbReference type="GeneID" id="60200519"/>
<accession>A0A8I2BK41</accession>
<dbReference type="Pfam" id="PF01405">
    <property type="entry name" value="PsbT"/>
    <property type="match status" value="1"/>
</dbReference>
<keyword evidence="3 8" id="KW-0812">Transmembrane</keyword>
<organism evidence="10 11">
    <name type="scientific">Prochlorococcus marinus str. XMU1401</name>
    <dbReference type="NCBI Taxonomy" id="2052594"/>
    <lineage>
        <taxon>Bacteria</taxon>
        <taxon>Bacillati</taxon>
        <taxon>Cyanobacteriota</taxon>
        <taxon>Cyanophyceae</taxon>
        <taxon>Synechococcales</taxon>
        <taxon>Prochlorococcaceae</taxon>
        <taxon>Prochlorococcus</taxon>
    </lineage>
</organism>
<evidence type="ECO:0000256" key="3">
    <source>
        <dbReference type="ARBA" id="ARBA00022692"/>
    </source>
</evidence>
<evidence type="ECO:0000256" key="7">
    <source>
        <dbReference type="ARBA" id="ARBA00023276"/>
    </source>
</evidence>
<dbReference type="GO" id="GO:0015979">
    <property type="term" value="P:photosynthesis"/>
    <property type="evidence" value="ECO:0007669"/>
    <property type="project" value="UniProtKB-UniRule"/>
</dbReference>
<keyword evidence="4 8" id="KW-1133">Transmembrane helix</keyword>
<protein>
    <recommendedName>
        <fullName evidence="8">Photosystem II reaction center protein T</fullName>
        <shortName evidence="8">PSII-T</shortName>
    </recommendedName>
</protein>
<evidence type="ECO:0000256" key="6">
    <source>
        <dbReference type="ARBA" id="ARBA00023136"/>
    </source>
</evidence>
<evidence type="ECO:0000256" key="2">
    <source>
        <dbReference type="ARBA" id="ARBA00022531"/>
    </source>
</evidence>
<dbReference type="Proteomes" id="UP000666562">
    <property type="component" value="Unassembled WGS sequence"/>
</dbReference>
<dbReference type="SUPFAM" id="SSF161029">
    <property type="entry name" value="Photosystem II reaction center protein T, PsbT"/>
    <property type="match status" value="1"/>
</dbReference>
<evidence type="ECO:0000256" key="5">
    <source>
        <dbReference type="ARBA" id="ARBA00023078"/>
    </source>
</evidence>
<reference evidence="10" key="1">
    <citation type="submission" date="2020-03" db="EMBL/GenBank/DDBJ databases">
        <title>Genome differentiation and subclade ecological adaptation of Prochlorococcus HLII clade in the global ocean.</title>
        <authorList>
            <person name="Yan W."/>
            <person name="Fen X."/>
            <person name="Zhang W."/>
        </authorList>
    </citation>
    <scope>NUCLEOTIDE SEQUENCE</scope>
    <source>
        <strain evidence="10">XMU1401</strain>
    </source>
</reference>
<keyword evidence="2 8" id="KW-0602">Photosynthesis</keyword>
<dbReference type="SMR" id="A0A8I2BK41"/>
<dbReference type="InterPro" id="IPR037268">
    <property type="entry name" value="PSII_PsbT_sf"/>
</dbReference>
<proteinExistence type="inferred from homology"/>
<evidence type="ECO:0000256" key="8">
    <source>
        <dbReference type="HAMAP-Rule" id="MF_00808"/>
    </source>
</evidence>
<dbReference type="HAMAP" id="MF_00808">
    <property type="entry name" value="PSII_PsbT"/>
    <property type="match status" value="1"/>
</dbReference>
<keyword evidence="6 8" id="KW-0472">Membrane</keyword>